<evidence type="ECO:0000256" key="2">
    <source>
        <dbReference type="ARBA" id="ARBA00005587"/>
    </source>
</evidence>
<dbReference type="GO" id="GO:0016020">
    <property type="term" value="C:membrane"/>
    <property type="evidence" value="ECO:0007669"/>
    <property type="project" value="UniProtKB-SubCell"/>
</dbReference>
<evidence type="ECO:0000313" key="8">
    <source>
        <dbReference type="Proteomes" id="UP000183015"/>
    </source>
</evidence>
<sequence length="189" mass="19021">MSNEAAVANNRSLTLGAAAGSLGYLALGLTLLAYGIVSTGVIHNTTAADTHALTFWVGGIALFICGLVEFRAGSNATGTAFAGLGALWVVAAETSPSSANAAGLFFILWALLALALTASQWRGASLLLRGVYGLFTVALVLWAVGAFASSSGLDKTAGWVAAVAGLLSWYAATVSLGGSSWAGLNLPVR</sequence>
<evidence type="ECO:0000256" key="4">
    <source>
        <dbReference type="ARBA" id="ARBA00022989"/>
    </source>
</evidence>
<evidence type="ECO:0000256" key="6">
    <source>
        <dbReference type="SAM" id="Phobius"/>
    </source>
</evidence>
<keyword evidence="5 6" id="KW-0472">Membrane</keyword>
<dbReference type="Proteomes" id="UP000183015">
    <property type="component" value="Unassembled WGS sequence"/>
</dbReference>
<reference evidence="8" key="1">
    <citation type="submission" date="2016-10" db="EMBL/GenBank/DDBJ databases">
        <authorList>
            <person name="Varghese N."/>
        </authorList>
    </citation>
    <scope>NUCLEOTIDE SEQUENCE [LARGE SCALE GENOMIC DNA]</scope>
    <source>
        <strain evidence="8">DSM 45096 / BCRC 16803 / CGMCC 4.1857 / CIP 109030 / JCM 12277 / KCTC 19219 / NBRC 100920 / 33214</strain>
    </source>
</reference>
<feature type="transmembrane region" description="Helical" evidence="6">
    <location>
        <begin position="98"/>
        <end position="118"/>
    </location>
</feature>
<name>A0A1H7KE69_STRJI</name>
<dbReference type="RefSeq" id="WP_236655813.1">
    <property type="nucleotide sequence ID" value="NZ_BBPN01000001.1"/>
</dbReference>
<evidence type="ECO:0008006" key="9">
    <source>
        <dbReference type="Google" id="ProtNLM"/>
    </source>
</evidence>
<feature type="transmembrane region" description="Helical" evidence="6">
    <location>
        <begin position="75"/>
        <end position="92"/>
    </location>
</feature>
<keyword evidence="8" id="KW-1185">Reference proteome</keyword>
<comment type="subcellular location">
    <subcellularLocation>
        <location evidence="1">Membrane</location>
        <topology evidence="1">Multi-pass membrane protein</topology>
    </subcellularLocation>
</comment>
<organism evidence="7 8">
    <name type="scientific">Streptacidiphilus jiangxiensis</name>
    <dbReference type="NCBI Taxonomy" id="235985"/>
    <lineage>
        <taxon>Bacteria</taxon>
        <taxon>Bacillati</taxon>
        <taxon>Actinomycetota</taxon>
        <taxon>Actinomycetes</taxon>
        <taxon>Kitasatosporales</taxon>
        <taxon>Streptomycetaceae</taxon>
        <taxon>Streptacidiphilus</taxon>
    </lineage>
</organism>
<feature type="transmembrane region" description="Helical" evidence="6">
    <location>
        <begin position="130"/>
        <end position="153"/>
    </location>
</feature>
<dbReference type="AlphaFoldDB" id="A0A1H7KE69"/>
<dbReference type="eggNOG" id="COG1584">
    <property type="taxonomic scope" value="Bacteria"/>
</dbReference>
<protein>
    <recommendedName>
        <fullName evidence="9">Succinate-acetate transporter protein</fullName>
    </recommendedName>
</protein>
<evidence type="ECO:0000256" key="3">
    <source>
        <dbReference type="ARBA" id="ARBA00022692"/>
    </source>
</evidence>
<keyword evidence="4 6" id="KW-1133">Transmembrane helix</keyword>
<accession>A0A1H7KE69</accession>
<feature type="transmembrane region" description="Helical" evidence="6">
    <location>
        <begin position="159"/>
        <end position="184"/>
    </location>
</feature>
<dbReference type="EMBL" id="FOAZ01000004">
    <property type="protein sequence ID" value="SEK85163.1"/>
    <property type="molecule type" value="Genomic_DNA"/>
</dbReference>
<comment type="similarity">
    <text evidence="2">Belongs to the acetate uptake transporter (AceTr) (TC 2.A.96) family.</text>
</comment>
<dbReference type="InterPro" id="IPR000791">
    <property type="entry name" value="Gpr1/Fun34/SatP-like"/>
</dbReference>
<evidence type="ECO:0000256" key="5">
    <source>
        <dbReference type="ARBA" id="ARBA00023136"/>
    </source>
</evidence>
<keyword evidence="3 6" id="KW-0812">Transmembrane</keyword>
<proteinExistence type="inferred from homology"/>
<evidence type="ECO:0000256" key="1">
    <source>
        <dbReference type="ARBA" id="ARBA00004141"/>
    </source>
</evidence>
<evidence type="ECO:0000313" key="7">
    <source>
        <dbReference type="EMBL" id="SEK85163.1"/>
    </source>
</evidence>
<feature type="transmembrane region" description="Helical" evidence="6">
    <location>
        <begin position="48"/>
        <end position="68"/>
    </location>
</feature>
<feature type="transmembrane region" description="Helical" evidence="6">
    <location>
        <begin position="12"/>
        <end position="36"/>
    </location>
</feature>
<dbReference type="Pfam" id="PF01184">
    <property type="entry name" value="Gpr1_Fun34_YaaH"/>
    <property type="match status" value="1"/>
</dbReference>
<gene>
    <name evidence="7" type="ORF">SAMN05414137_1045</name>
</gene>